<dbReference type="GO" id="GO:0016646">
    <property type="term" value="F:oxidoreductase activity, acting on the CH-NH group of donors, NAD or NADP as acceptor"/>
    <property type="evidence" value="ECO:0007669"/>
    <property type="project" value="TreeGrafter"/>
</dbReference>
<sequence>MSRILILGSTGPSGTDIIRFALQDRADAKIVLFVRSPQKLPEEIKSNPSVNIVEGQLEDTAALEQALEGVDAIMSALGPSSSSHPKDAPIAQFYKKLLRMMRERGIKRLLVLGTASASDPVNDGFSLGYKAMVLGVYMFYWAGYNEFHTLGEILRGPEGKDIEWTMVRVPILTEEDKVGTVAGYIGDGKVGLRLARKAFARFMVDELGKREWVCKMPAVSNA</sequence>
<comment type="similarity">
    <text evidence="1">Belongs to the avfA family.</text>
</comment>
<gene>
    <name evidence="3" type="ORF">BD626DRAFT_434386</name>
</gene>
<dbReference type="InterPro" id="IPR016040">
    <property type="entry name" value="NAD(P)-bd_dom"/>
</dbReference>
<comment type="caution">
    <text evidence="3">The sequence shown here is derived from an EMBL/GenBank/DDBJ whole genome shotgun (WGS) entry which is preliminary data.</text>
</comment>
<name>A0A550C8V1_9AGAR</name>
<dbReference type="Pfam" id="PF13460">
    <property type="entry name" value="NAD_binding_10"/>
    <property type="match status" value="1"/>
</dbReference>
<dbReference type="InterPro" id="IPR051606">
    <property type="entry name" value="Polyketide_Oxido-like"/>
</dbReference>
<dbReference type="AlphaFoldDB" id="A0A550C8V1"/>
<evidence type="ECO:0000259" key="2">
    <source>
        <dbReference type="Pfam" id="PF13460"/>
    </source>
</evidence>
<evidence type="ECO:0000256" key="1">
    <source>
        <dbReference type="ARBA" id="ARBA00038376"/>
    </source>
</evidence>
<dbReference type="Gene3D" id="3.40.50.720">
    <property type="entry name" value="NAD(P)-binding Rossmann-like Domain"/>
    <property type="match status" value="1"/>
</dbReference>
<dbReference type="EMBL" id="VDMD01000017">
    <property type="protein sequence ID" value="TRM61223.1"/>
    <property type="molecule type" value="Genomic_DNA"/>
</dbReference>
<dbReference type="InterPro" id="IPR036291">
    <property type="entry name" value="NAD(P)-bd_dom_sf"/>
</dbReference>
<dbReference type="SUPFAM" id="SSF51735">
    <property type="entry name" value="NAD(P)-binding Rossmann-fold domains"/>
    <property type="match status" value="1"/>
</dbReference>
<dbReference type="STRING" id="97359.A0A550C8V1"/>
<reference evidence="3 4" key="1">
    <citation type="journal article" date="2019" name="New Phytol.">
        <title>Comparative genomics reveals unique wood-decay strategies and fruiting body development in the Schizophyllaceae.</title>
        <authorList>
            <person name="Almasi E."/>
            <person name="Sahu N."/>
            <person name="Krizsan K."/>
            <person name="Balint B."/>
            <person name="Kovacs G.M."/>
            <person name="Kiss B."/>
            <person name="Cseklye J."/>
            <person name="Drula E."/>
            <person name="Henrissat B."/>
            <person name="Nagy I."/>
            <person name="Chovatia M."/>
            <person name="Adam C."/>
            <person name="LaButti K."/>
            <person name="Lipzen A."/>
            <person name="Riley R."/>
            <person name="Grigoriev I.V."/>
            <person name="Nagy L.G."/>
        </authorList>
    </citation>
    <scope>NUCLEOTIDE SEQUENCE [LARGE SCALE GENOMIC DNA]</scope>
    <source>
        <strain evidence="3 4">NL-1724</strain>
    </source>
</reference>
<keyword evidence="4" id="KW-1185">Reference proteome</keyword>
<organism evidence="3 4">
    <name type="scientific">Schizophyllum amplum</name>
    <dbReference type="NCBI Taxonomy" id="97359"/>
    <lineage>
        <taxon>Eukaryota</taxon>
        <taxon>Fungi</taxon>
        <taxon>Dikarya</taxon>
        <taxon>Basidiomycota</taxon>
        <taxon>Agaricomycotina</taxon>
        <taxon>Agaricomycetes</taxon>
        <taxon>Agaricomycetidae</taxon>
        <taxon>Agaricales</taxon>
        <taxon>Schizophyllaceae</taxon>
        <taxon>Schizophyllum</taxon>
    </lineage>
</organism>
<accession>A0A550C8V1</accession>
<evidence type="ECO:0000313" key="3">
    <source>
        <dbReference type="EMBL" id="TRM61223.1"/>
    </source>
</evidence>
<evidence type="ECO:0000313" key="4">
    <source>
        <dbReference type="Proteomes" id="UP000320762"/>
    </source>
</evidence>
<dbReference type="PANTHER" id="PTHR43355:SF2">
    <property type="entry name" value="FLAVIN REDUCTASE (NADPH)"/>
    <property type="match status" value="1"/>
</dbReference>
<dbReference type="Proteomes" id="UP000320762">
    <property type="component" value="Unassembled WGS sequence"/>
</dbReference>
<dbReference type="PANTHER" id="PTHR43355">
    <property type="entry name" value="FLAVIN REDUCTASE (NADPH)"/>
    <property type="match status" value="1"/>
</dbReference>
<protein>
    <recommendedName>
        <fullName evidence="2">NAD(P)-binding domain-containing protein</fullName>
    </recommendedName>
</protein>
<proteinExistence type="inferred from homology"/>
<dbReference type="OrthoDB" id="10254221at2759"/>
<feature type="domain" description="NAD(P)-binding" evidence="2">
    <location>
        <begin position="8"/>
        <end position="207"/>
    </location>
</feature>